<dbReference type="VEuPathDB" id="VectorBase:GAUT000738"/>
<keyword evidence="1" id="KW-0812">Transmembrane</keyword>
<keyword evidence="1" id="KW-1133">Transmembrane helix</keyword>
<accession>A0A1A9UDC4</accession>
<dbReference type="Proteomes" id="UP000078200">
    <property type="component" value="Unassembled WGS sequence"/>
</dbReference>
<protein>
    <submittedName>
        <fullName evidence="2">Uncharacterized protein</fullName>
    </submittedName>
</protein>
<feature type="transmembrane region" description="Helical" evidence="1">
    <location>
        <begin position="194"/>
        <end position="218"/>
    </location>
</feature>
<feature type="transmembrane region" description="Helical" evidence="1">
    <location>
        <begin position="159"/>
        <end position="182"/>
    </location>
</feature>
<name>A0A1A9UDC4_GLOAU</name>
<evidence type="ECO:0000256" key="1">
    <source>
        <dbReference type="SAM" id="Phobius"/>
    </source>
</evidence>
<sequence>MEQQNIYLHRKEYTPHSNAITYHLSPITWLIWSEPNVPKGRTRKAFNCHHKIGKDSYYLHNIPPPISAGDLICNKFQVEQSFLCYRDIFRHHKNSAFPPLSPKYTRRSHRANLIAFRFFPVGVKEQPHSSLTLEKQKSNCLLVPMKISSAFHLDLRQDLLYYGLFIMMYPLYRIFWAPLMIIEIHIRCEKETASSFMVASLSCGLALGSMLSIILVQIL</sequence>
<dbReference type="EnsemblMetazoa" id="GAUT000738-RA">
    <property type="protein sequence ID" value="GAUT000738-PA"/>
    <property type="gene ID" value="GAUT000738"/>
</dbReference>
<evidence type="ECO:0000313" key="3">
    <source>
        <dbReference type="Proteomes" id="UP000078200"/>
    </source>
</evidence>
<evidence type="ECO:0000313" key="2">
    <source>
        <dbReference type="EnsemblMetazoa" id="GAUT000738-PA"/>
    </source>
</evidence>
<organism evidence="2 3">
    <name type="scientific">Glossina austeni</name>
    <name type="common">Savannah tsetse fly</name>
    <dbReference type="NCBI Taxonomy" id="7395"/>
    <lineage>
        <taxon>Eukaryota</taxon>
        <taxon>Metazoa</taxon>
        <taxon>Ecdysozoa</taxon>
        <taxon>Arthropoda</taxon>
        <taxon>Hexapoda</taxon>
        <taxon>Insecta</taxon>
        <taxon>Pterygota</taxon>
        <taxon>Neoptera</taxon>
        <taxon>Endopterygota</taxon>
        <taxon>Diptera</taxon>
        <taxon>Brachycera</taxon>
        <taxon>Muscomorpha</taxon>
        <taxon>Hippoboscoidea</taxon>
        <taxon>Glossinidae</taxon>
        <taxon>Glossina</taxon>
    </lineage>
</organism>
<reference evidence="2" key="1">
    <citation type="submission" date="2020-05" db="UniProtKB">
        <authorList>
            <consortium name="EnsemblMetazoa"/>
        </authorList>
    </citation>
    <scope>IDENTIFICATION</scope>
    <source>
        <strain evidence="2">TTRI</strain>
    </source>
</reference>
<proteinExistence type="predicted"/>
<keyword evidence="1" id="KW-0472">Membrane</keyword>
<keyword evidence="3" id="KW-1185">Reference proteome</keyword>
<dbReference type="AlphaFoldDB" id="A0A1A9UDC4"/>